<gene>
    <name evidence="2" type="ORF">QBC40DRAFT_267431</name>
</gene>
<sequence>MESPDIAPNQSKIEKAAIFMQQLLCSILQAWSIVMRKNERNKVESIEGREIHPPQPTKSLPQEPWQPNKTAEFPWYLERVVHEESNWRGTWILEAKDIEAIDWETVLVPPNKSGPPGGGKCQQRRPTRSSSSPPKKEWQCNRTAEFPWCLEQIVQEGNNNWRATWILEVKDMRAMDWGTVRVPKEGGRGGKHQRKPTKHLPFTPERQQGDGWAILSDGGQDDLIVWLGKP</sequence>
<feature type="compositionally biased region" description="Polar residues" evidence="1">
    <location>
        <begin position="57"/>
        <end position="67"/>
    </location>
</feature>
<evidence type="ECO:0000256" key="1">
    <source>
        <dbReference type="SAM" id="MobiDB-lite"/>
    </source>
</evidence>
<name>A0AAN6XBF4_9PEZI</name>
<evidence type="ECO:0000313" key="2">
    <source>
        <dbReference type="EMBL" id="KAK4197644.1"/>
    </source>
</evidence>
<proteinExistence type="predicted"/>
<feature type="region of interest" description="Disordered" evidence="1">
    <location>
        <begin position="107"/>
        <end position="138"/>
    </location>
</feature>
<dbReference type="Proteomes" id="UP001303160">
    <property type="component" value="Unassembled WGS sequence"/>
</dbReference>
<dbReference type="AlphaFoldDB" id="A0AAN6XBF4"/>
<feature type="region of interest" description="Disordered" evidence="1">
    <location>
        <begin position="45"/>
        <end position="67"/>
    </location>
</feature>
<evidence type="ECO:0000313" key="3">
    <source>
        <dbReference type="Proteomes" id="UP001303160"/>
    </source>
</evidence>
<organism evidence="2 3">
    <name type="scientific">Triangularia verruculosa</name>
    <dbReference type="NCBI Taxonomy" id="2587418"/>
    <lineage>
        <taxon>Eukaryota</taxon>
        <taxon>Fungi</taxon>
        <taxon>Dikarya</taxon>
        <taxon>Ascomycota</taxon>
        <taxon>Pezizomycotina</taxon>
        <taxon>Sordariomycetes</taxon>
        <taxon>Sordariomycetidae</taxon>
        <taxon>Sordariales</taxon>
        <taxon>Podosporaceae</taxon>
        <taxon>Triangularia</taxon>
    </lineage>
</organism>
<dbReference type="EMBL" id="MU863959">
    <property type="protein sequence ID" value="KAK4197644.1"/>
    <property type="molecule type" value="Genomic_DNA"/>
</dbReference>
<feature type="compositionally biased region" description="Basic residues" evidence="1">
    <location>
        <begin position="189"/>
        <end position="198"/>
    </location>
</feature>
<protein>
    <submittedName>
        <fullName evidence="2">Uncharacterized protein</fullName>
    </submittedName>
</protein>
<feature type="region of interest" description="Disordered" evidence="1">
    <location>
        <begin position="181"/>
        <end position="211"/>
    </location>
</feature>
<comment type="caution">
    <text evidence="2">The sequence shown here is derived from an EMBL/GenBank/DDBJ whole genome shotgun (WGS) entry which is preliminary data.</text>
</comment>
<reference evidence="2" key="2">
    <citation type="submission" date="2023-05" db="EMBL/GenBank/DDBJ databases">
        <authorList>
            <consortium name="Lawrence Berkeley National Laboratory"/>
            <person name="Steindorff A."/>
            <person name="Hensen N."/>
            <person name="Bonometti L."/>
            <person name="Westerberg I."/>
            <person name="Brannstrom I.O."/>
            <person name="Guillou S."/>
            <person name="Cros-Aarteil S."/>
            <person name="Calhoun S."/>
            <person name="Haridas S."/>
            <person name="Kuo A."/>
            <person name="Mondo S."/>
            <person name="Pangilinan J."/>
            <person name="Riley R."/>
            <person name="Labutti K."/>
            <person name="Andreopoulos B."/>
            <person name="Lipzen A."/>
            <person name="Chen C."/>
            <person name="Yanf M."/>
            <person name="Daum C."/>
            <person name="Ng V."/>
            <person name="Clum A."/>
            <person name="Ohm R."/>
            <person name="Martin F."/>
            <person name="Silar P."/>
            <person name="Natvig D."/>
            <person name="Lalanne C."/>
            <person name="Gautier V."/>
            <person name="Ament-Velasquez S.L."/>
            <person name="Kruys A."/>
            <person name="Hutchinson M.I."/>
            <person name="Powell A.J."/>
            <person name="Barry K."/>
            <person name="Miller A.N."/>
            <person name="Grigoriev I.V."/>
            <person name="Debuchy R."/>
            <person name="Gladieux P."/>
            <person name="Thoren M.H."/>
            <person name="Johannesson H."/>
        </authorList>
    </citation>
    <scope>NUCLEOTIDE SEQUENCE</scope>
    <source>
        <strain evidence="2">CBS 315.58</strain>
    </source>
</reference>
<keyword evidence="3" id="KW-1185">Reference proteome</keyword>
<accession>A0AAN6XBF4</accession>
<reference evidence="2" key="1">
    <citation type="journal article" date="2023" name="Mol. Phylogenet. Evol.">
        <title>Genome-scale phylogeny and comparative genomics of the fungal order Sordariales.</title>
        <authorList>
            <person name="Hensen N."/>
            <person name="Bonometti L."/>
            <person name="Westerberg I."/>
            <person name="Brannstrom I.O."/>
            <person name="Guillou S."/>
            <person name="Cros-Aarteil S."/>
            <person name="Calhoun S."/>
            <person name="Haridas S."/>
            <person name="Kuo A."/>
            <person name="Mondo S."/>
            <person name="Pangilinan J."/>
            <person name="Riley R."/>
            <person name="LaButti K."/>
            <person name="Andreopoulos B."/>
            <person name="Lipzen A."/>
            <person name="Chen C."/>
            <person name="Yan M."/>
            <person name="Daum C."/>
            <person name="Ng V."/>
            <person name="Clum A."/>
            <person name="Steindorff A."/>
            <person name="Ohm R.A."/>
            <person name="Martin F."/>
            <person name="Silar P."/>
            <person name="Natvig D.O."/>
            <person name="Lalanne C."/>
            <person name="Gautier V."/>
            <person name="Ament-Velasquez S.L."/>
            <person name="Kruys A."/>
            <person name="Hutchinson M.I."/>
            <person name="Powell A.J."/>
            <person name="Barry K."/>
            <person name="Miller A.N."/>
            <person name="Grigoriev I.V."/>
            <person name="Debuchy R."/>
            <person name="Gladieux P."/>
            <person name="Hiltunen Thoren M."/>
            <person name="Johannesson H."/>
        </authorList>
    </citation>
    <scope>NUCLEOTIDE SEQUENCE</scope>
    <source>
        <strain evidence="2">CBS 315.58</strain>
    </source>
</reference>